<evidence type="ECO:0000313" key="1">
    <source>
        <dbReference type="EMBL" id="WLV24253.1"/>
    </source>
</evidence>
<protein>
    <recommendedName>
        <fullName evidence="3">Fur-regulated basic protein FbpA</fullName>
    </recommendedName>
</protein>
<evidence type="ECO:0000313" key="2">
    <source>
        <dbReference type="Proteomes" id="UP001180087"/>
    </source>
</evidence>
<dbReference type="EMBL" id="CP129113">
    <property type="protein sequence ID" value="WLV24253.1"/>
    <property type="molecule type" value="Genomic_DNA"/>
</dbReference>
<name>A0ABY9KTV1_9BACI</name>
<accession>A0ABY9KTV1</accession>
<gene>
    <name evidence="1" type="ORF">QR721_11485</name>
</gene>
<dbReference type="Proteomes" id="UP001180087">
    <property type="component" value="Chromosome"/>
</dbReference>
<dbReference type="RefSeq" id="WP_348027088.1">
    <property type="nucleotide sequence ID" value="NZ_CP129113.1"/>
</dbReference>
<organism evidence="1 2">
    <name type="scientific">Aciduricibacillus chroicocephali</name>
    <dbReference type="NCBI Taxonomy" id="3054939"/>
    <lineage>
        <taxon>Bacteria</taxon>
        <taxon>Bacillati</taxon>
        <taxon>Bacillota</taxon>
        <taxon>Bacilli</taxon>
        <taxon>Bacillales</taxon>
        <taxon>Bacillaceae</taxon>
        <taxon>Aciduricibacillus</taxon>
    </lineage>
</organism>
<keyword evidence="2" id="KW-1185">Reference proteome</keyword>
<reference evidence="1" key="1">
    <citation type="submission" date="2023-06" db="EMBL/GenBank/DDBJ databases">
        <title>A Treasure from Seagulls: Isolation and Description of Aciduricobacillus qingdaonensis gen. nov., sp. nov., a Rare Obligately Uric Acid-utilizing Member in the Family Bacillaceae.</title>
        <authorList>
            <person name="Liu W."/>
            <person name="Wang B."/>
        </authorList>
    </citation>
    <scope>NUCLEOTIDE SEQUENCE</scope>
    <source>
        <strain evidence="1">44XB</strain>
    </source>
</reference>
<evidence type="ECO:0008006" key="3">
    <source>
        <dbReference type="Google" id="ProtNLM"/>
    </source>
</evidence>
<sequence length="49" mass="5994">MGQSQMEIFFSETKHQLGRELAECEVNFLQWMYERHELEKTERLTDKTD</sequence>
<proteinExistence type="predicted"/>